<dbReference type="EMBL" id="SJPL01000001">
    <property type="protein sequence ID" value="TWT72284.1"/>
    <property type="molecule type" value="Genomic_DNA"/>
</dbReference>
<accession>A0A5C5YAX5</accession>
<proteinExistence type="predicted"/>
<feature type="region of interest" description="Disordered" evidence="1">
    <location>
        <begin position="1"/>
        <end position="47"/>
    </location>
</feature>
<organism evidence="2 3">
    <name type="scientific">Crateriforma conspicua</name>
    <dbReference type="NCBI Taxonomy" id="2527996"/>
    <lineage>
        <taxon>Bacteria</taxon>
        <taxon>Pseudomonadati</taxon>
        <taxon>Planctomycetota</taxon>
        <taxon>Planctomycetia</taxon>
        <taxon>Planctomycetales</taxon>
        <taxon>Planctomycetaceae</taxon>
        <taxon>Crateriforma</taxon>
    </lineage>
</organism>
<name>A0A5C5YAX5_9PLAN</name>
<gene>
    <name evidence="2" type="ORF">Pan14r_46020</name>
</gene>
<protein>
    <submittedName>
        <fullName evidence="2">Uncharacterized protein</fullName>
    </submittedName>
</protein>
<comment type="caution">
    <text evidence="2">The sequence shown here is derived from an EMBL/GenBank/DDBJ whole genome shotgun (WGS) entry which is preliminary data.</text>
</comment>
<evidence type="ECO:0000313" key="2">
    <source>
        <dbReference type="EMBL" id="TWT72284.1"/>
    </source>
</evidence>
<evidence type="ECO:0000313" key="3">
    <source>
        <dbReference type="Proteomes" id="UP000317238"/>
    </source>
</evidence>
<dbReference type="Proteomes" id="UP000317238">
    <property type="component" value="Unassembled WGS sequence"/>
</dbReference>
<keyword evidence="3" id="KW-1185">Reference proteome</keyword>
<reference evidence="2 3" key="1">
    <citation type="submission" date="2019-02" db="EMBL/GenBank/DDBJ databases">
        <title>Deep-cultivation of Planctomycetes and their phenomic and genomic characterization uncovers novel biology.</title>
        <authorList>
            <person name="Wiegand S."/>
            <person name="Jogler M."/>
            <person name="Boedeker C."/>
            <person name="Pinto D."/>
            <person name="Vollmers J."/>
            <person name="Rivas-Marin E."/>
            <person name="Kohn T."/>
            <person name="Peeters S.H."/>
            <person name="Heuer A."/>
            <person name="Rast P."/>
            <person name="Oberbeckmann S."/>
            <person name="Bunk B."/>
            <person name="Jeske O."/>
            <person name="Meyerdierks A."/>
            <person name="Storesund J.E."/>
            <person name="Kallscheuer N."/>
            <person name="Luecker S."/>
            <person name="Lage O.M."/>
            <person name="Pohl T."/>
            <person name="Merkel B.J."/>
            <person name="Hornburger P."/>
            <person name="Mueller R.-W."/>
            <person name="Bruemmer F."/>
            <person name="Labrenz M."/>
            <person name="Spormann A.M."/>
            <person name="Op Den Camp H."/>
            <person name="Overmann J."/>
            <person name="Amann R."/>
            <person name="Jetten M.S.M."/>
            <person name="Mascher T."/>
            <person name="Medema M.H."/>
            <person name="Devos D.P."/>
            <person name="Kaster A.-K."/>
            <person name="Ovreas L."/>
            <person name="Rohde M."/>
            <person name="Galperin M.Y."/>
            <person name="Jogler C."/>
        </authorList>
    </citation>
    <scope>NUCLEOTIDE SEQUENCE [LARGE SCALE GENOMIC DNA]</scope>
    <source>
        <strain evidence="2 3">Pan14r</strain>
    </source>
</reference>
<sequence>MGGGEAKAATPLSGEPQPQNTHSGHERAEPYQSQRGTERRAHLYRAHSDQVAWTAKESVWGHRSGDRSMRQQMMSMPTKDIPGTLVAITDHG</sequence>
<evidence type="ECO:0000256" key="1">
    <source>
        <dbReference type="SAM" id="MobiDB-lite"/>
    </source>
</evidence>
<dbReference type="AlphaFoldDB" id="A0A5C5YAX5"/>